<proteinExistence type="inferred from homology"/>
<dbReference type="Proteomes" id="UP000538292">
    <property type="component" value="Unassembled WGS sequence"/>
</dbReference>
<organism evidence="13 14">
    <name type="scientific">Thermoactinomyces mirandus</name>
    <dbReference type="NCBI Taxonomy" id="2756294"/>
    <lineage>
        <taxon>Bacteria</taxon>
        <taxon>Bacillati</taxon>
        <taxon>Bacillota</taxon>
        <taxon>Bacilli</taxon>
        <taxon>Bacillales</taxon>
        <taxon>Thermoactinomycetaceae</taxon>
        <taxon>Thermoactinomyces</taxon>
    </lineage>
</organism>
<feature type="modified residue" description="N6-(pyridoxal phosphate)lysine" evidence="10">
    <location>
        <position position="241"/>
    </location>
</feature>
<evidence type="ECO:0000256" key="5">
    <source>
        <dbReference type="ARBA" id="ARBA00011738"/>
    </source>
</evidence>
<evidence type="ECO:0000259" key="12">
    <source>
        <dbReference type="Pfam" id="PF00155"/>
    </source>
</evidence>
<dbReference type="InterPro" id="IPR015422">
    <property type="entry name" value="PyrdxlP-dep_Trfase_small"/>
</dbReference>
<dbReference type="InterPro" id="IPR004839">
    <property type="entry name" value="Aminotransferase_I/II_large"/>
</dbReference>
<keyword evidence="8 10" id="KW-0663">Pyridoxal phosphate</keyword>
<sequence>MSSWNDWIGEELHELDVLQLKRECMPVRNAQLPVLSWNGKKMFNFSSNNYLGLAAHPKLKEAICRGTVAGSGGVASRLIIGHSEETELLEREIARFKKTEKALLFPNGYMANVGMLTALVTSKDAVFSDQYNHASIVDGIRLSGARLFRYRHLDLNHLEKRLKSADQKGVRHKLIITDSVFSMDGDVAPLRELVRIKEKYGAALVIDEAHGAGVFGPRGQGMAHELGVHEEIDLHMGTFSKAFGVYGAYVAGKKEWISLLVNRARSLIYTTALPPAIVSANRMALRLVTQADQRRGELKEKTVWFRKQLMQKGFAVGNSSTQIIPLYLGENARALAFSESLRQRGVFALAIRPPTVPVHTARLRFSLMANHSWEQLEQTLGYIEQVNKTMRR</sequence>
<dbReference type="AlphaFoldDB" id="A0A7W1XS76"/>
<name>A0A7W1XS76_9BACL</name>
<dbReference type="GO" id="GO:0030170">
    <property type="term" value="F:pyridoxal phosphate binding"/>
    <property type="evidence" value="ECO:0007669"/>
    <property type="project" value="InterPro"/>
</dbReference>
<dbReference type="InterPro" id="IPR004723">
    <property type="entry name" value="AONS_Archaea/Proteobacteria"/>
</dbReference>
<protein>
    <recommendedName>
        <fullName evidence="11">8-amino-7-ketopelargonate synthase</fullName>
        <ecNumber evidence="11">2.3.1.47</ecNumber>
    </recommendedName>
</protein>
<evidence type="ECO:0000256" key="10">
    <source>
        <dbReference type="PIRSR" id="PIRSR604723-51"/>
    </source>
</evidence>
<evidence type="ECO:0000256" key="7">
    <source>
        <dbReference type="ARBA" id="ARBA00022756"/>
    </source>
</evidence>
<comment type="similarity">
    <text evidence="4 11">Belongs to the class-II pyridoxal-phosphate-dependent aminotransferase family. BioF subfamily.</text>
</comment>
<evidence type="ECO:0000256" key="9">
    <source>
        <dbReference type="ARBA" id="ARBA00047715"/>
    </source>
</evidence>
<evidence type="ECO:0000313" key="13">
    <source>
        <dbReference type="EMBL" id="MBA4602177.1"/>
    </source>
</evidence>
<keyword evidence="14" id="KW-1185">Reference proteome</keyword>
<dbReference type="CDD" id="cd06454">
    <property type="entry name" value="KBL_like"/>
    <property type="match status" value="1"/>
</dbReference>
<comment type="caution">
    <text evidence="13">The sequence shown here is derived from an EMBL/GenBank/DDBJ whole genome shotgun (WGS) entry which is preliminary data.</text>
</comment>
<evidence type="ECO:0000256" key="6">
    <source>
        <dbReference type="ARBA" id="ARBA00022679"/>
    </source>
</evidence>
<dbReference type="Gene3D" id="3.40.640.10">
    <property type="entry name" value="Type I PLP-dependent aspartate aminotransferase-like (Major domain)"/>
    <property type="match status" value="1"/>
</dbReference>
<reference evidence="13 14" key="1">
    <citation type="submission" date="2020-07" db="EMBL/GenBank/DDBJ databases">
        <title>Thermoactinomyces phylogeny.</title>
        <authorList>
            <person name="Dunlap C."/>
        </authorList>
    </citation>
    <scope>NUCLEOTIDE SEQUENCE [LARGE SCALE GENOMIC DNA]</scope>
    <source>
        <strain evidence="13 14">AMNI-1</strain>
    </source>
</reference>
<dbReference type="SUPFAM" id="SSF53383">
    <property type="entry name" value="PLP-dependent transferases"/>
    <property type="match status" value="1"/>
</dbReference>
<evidence type="ECO:0000256" key="4">
    <source>
        <dbReference type="ARBA" id="ARBA00010008"/>
    </source>
</evidence>
<dbReference type="GO" id="GO:0008710">
    <property type="term" value="F:8-amino-7-oxononanoate synthase activity"/>
    <property type="evidence" value="ECO:0007669"/>
    <property type="project" value="UniProtKB-UniRule"/>
</dbReference>
<comment type="subunit">
    <text evidence="5 11">Homodimer.</text>
</comment>
<comment type="cofactor">
    <cofactor evidence="1 10 11">
        <name>pyridoxal 5'-phosphate</name>
        <dbReference type="ChEBI" id="CHEBI:597326"/>
    </cofactor>
</comment>
<evidence type="ECO:0000256" key="2">
    <source>
        <dbReference type="ARBA" id="ARBA00002513"/>
    </source>
</evidence>
<comment type="function">
    <text evidence="2 11">Catalyzes the decarboxylative condensation of pimeloyl-[acyl-carrier protein] and L-alanine to produce 8-amino-7-oxononanoate (AON), [acyl-carrier protein], and carbon dioxide.</text>
</comment>
<dbReference type="UniPathway" id="UPA00078"/>
<dbReference type="InterPro" id="IPR015424">
    <property type="entry name" value="PyrdxlP-dep_Trfase"/>
</dbReference>
<comment type="catalytic activity">
    <reaction evidence="9 11">
        <text>6-carboxyhexanoyl-[ACP] + L-alanine + H(+) = (8S)-8-amino-7-oxononanoate + holo-[ACP] + CO2</text>
        <dbReference type="Rhea" id="RHEA:42288"/>
        <dbReference type="Rhea" id="RHEA-COMP:9685"/>
        <dbReference type="Rhea" id="RHEA-COMP:9955"/>
        <dbReference type="ChEBI" id="CHEBI:15378"/>
        <dbReference type="ChEBI" id="CHEBI:16526"/>
        <dbReference type="ChEBI" id="CHEBI:57972"/>
        <dbReference type="ChEBI" id="CHEBI:64479"/>
        <dbReference type="ChEBI" id="CHEBI:78846"/>
        <dbReference type="ChEBI" id="CHEBI:149468"/>
        <dbReference type="EC" id="2.3.1.47"/>
    </reaction>
</comment>
<evidence type="ECO:0000313" key="14">
    <source>
        <dbReference type="Proteomes" id="UP000538292"/>
    </source>
</evidence>
<keyword evidence="6 11" id="KW-0808">Transferase</keyword>
<dbReference type="PANTHER" id="PTHR13693">
    <property type="entry name" value="CLASS II AMINOTRANSFERASE/8-AMINO-7-OXONONANOATE SYNTHASE"/>
    <property type="match status" value="1"/>
</dbReference>
<dbReference type="RefSeq" id="WP_181739418.1">
    <property type="nucleotide sequence ID" value="NZ_JACEOL010000025.1"/>
</dbReference>
<dbReference type="InterPro" id="IPR015421">
    <property type="entry name" value="PyrdxlP-dep_Trfase_major"/>
</dbReference>
<comment type="pathway">
    <text evidence="3 11">Cofactor biosynthesis; biotin biosynthesis.</text>
</comment>
<feature type="domain" description="Aminotransferase class I/classII large" evidence="12">
    <location>
        <begin position="41"/>
        <end position="381"/>
    </location>
</feature>
<evidence type="ECO:0000256" key="11">
    <source>
        <dbReference type="RuleBase" id="RU003693"/>
    </source>
</evidence>
<dbReference type="Gene3D" id="3.90.1150.10">
    <property type="entry name" value="Aspartate Aminotransferase, domain 1"/>
    <property type="match status" value="1"/>
</dbReference>
<keyword evidence="13" id="KW-0012">Acyltransferase</keyword>
<dbReference type="NCBIfam" id="TIGR00858">
    <property type="entry name" value="bioF"/>
    <property type="match status" value="1"/>
</dbReference>
<dbReference type="PANTHER" id="PTHR13693:SF100">
    <property type="entry name" value="8-AMINO-7-OXONONANOATE SYNTHASE"/>
    <property type="match status" value="1"/>
</dbReference>
<dbReference type="GO" id="GO:0009102">
    <property type="term" value="P:biotin biosynthetic process"/>
    <property type="evidence" value="ECO:0007669"/>
    <property type="project" value="UniProtKB-UniRule"/>
</dbReference>
<dbReference type="EMBL" id="JACEOL010000025">
    <property type="protein sequence ID" value="MBA4602177.1"/>
    <property type="molecule type" value="Genomic_DNA"/>
</dbReference>
<dbReference type="Pfam" id="PF00155">
    <property type="entry name" value="Aminotran_1_2"/>
    <property type="match status" value="1"/>
</dbReference>
<dbReference type="InterPro" id="IPR001917">
    <property type="entry name" value="Aminotrans_II_pyridoxalP_BS"/>
</dbReference>
<evidence type="ECO:0000256" key="3">
    <source>
        <dbReference type="ARBA" id="ARBA00004746"/>
    </source>
</evidence>
<dbReference type="PROSITE" id="PS00599">
    <property type="entry name" value="AA_TRANSFER_CLASS_2"/>
    <property type="match status" value="1"/>
</dbReference>
<keyword evidence="7" id="KW-0093">Biotin biosynthesis</keyword>
<evidence type="ECO:0000256" key="8">
    <source>
        <dbReference type="ARBA" id="ARBA00022898"/>
    </source>
</evidence>
<dbReference type="InterPro" id="IPR050087">
    <property type="entry name" value="AON_synthase_class-II"/>
</dbReference>
<evidence type="ECO:0000256" key="1">
    <source>
        <dbReference type="ARBA" id="ARBA00001933"/>
    </source>
</evidence>
<dbReference type="EC" id="2.3.1.47" evidence="11"/>
<gene>
    <name evidence="13" type="primary">bioF</name>
    <name evidence="13" type="ORF">H2C83_07580</name>
</gene>
<accession>A0A7W1XS76</accession>